<dbReference type="InterPro" id="IPR036890">
    <property type="entry name" value="HATPase_C_sf"/>
</dbReference>
<keyword evidence="2" id="KW-0032">Aminotransferase</keyword>
<dbReference type="Proteomes" id="UP000243217">
    <property type="component" value="Unassembled WGS sequence"/>
</dbReference>
<dbReference type="STRING" id="74557.A0A1V9ZQG2"/>
<dbReference type="NCBIfam" id="NF047352">
    <property type="entry name" value="P_loop_sacsin"/>
    <property type="match status" value="1"/>
</dbReference>
<dbReference type="PANTHER" id="PTHR32387">
    <property type="entry name" value="WU:FJ29H11"/>
    <property type="match status" value="1"/>
</dbReference>
<dbReference type="InterPro" id="IPR024975">
    <property type="entry name" value="NOV_C"/>
</dbReference>
<evidence type="ECO:0000313" key="3">
    <source>
        <dbReference type="Proteomes" id="UP000243217"/>
    </source>
</evidence>
<dbReference type="OrthoDB" id="78013at2759"/>
<comment type="caution">
    <text evidence="2">The sequence shown here is derived from an EMBL/GenBank/DDBJ whole genome shotgun (WGS) entry which is preliminary data.</text>
</comment>
<protein>
    <submittedName>
        <fullName evidence="2">Phosphoserine aminotransferase</fullName>
    </submittedName>
</protein>
<dbReference type="Gene3D" id="3.30.565.10">
    <property type="entry name" value="Histidine kinase-like ATPase, C-terminal domain"/>
    <property type="match status" value="1"/>
</dbReference>
<evidence type="ECO:0000313" key="2">
    <source>
        <dbReference type="EMBL" id="OQS00244.1"/>
    </source>
</evidence>
<dbReference type="EMBL" id="JNBS01001732">
    <property type="protein sequence ID" value="OQS00244.1"/>
    <property type="molecule type" value="Genomic_DNA"/>
</dbReference>
<dbReference type="PANTHER" id="PTHR32387:SF0">
    <property type="entry name" value="PROTEIN NO VEIN"/>
    <property type="match status" value="1"/>
</dbReference>
<sequence>MQQYGGGAPQPPIVWQIERDVEQIRRERSQGAMNYLSVKDLLDAICLRMNVMSFVELNVGAPYAIPAIRQVVDIENSLWDFVGAYVMSRSMSTVYEAEMAFLQQQRVNSFDALGVGTSFAMSPPVVYHFNLSLPMSAPVARLSMKNVLEHLRDFRFVMNRQTQDSSIFLAYLAEKLSVPVGSLGVTVLNMSRSIELLRRIFNEERKELRKFSAENREKAIDEALQQQDFALPEGNQKANKVTRLDSELDQQIRKYQDRLPKNIAATISAQDIKLRGKVVNKKHQKSRSTVVTWVLCSIIAKSRVLLDAENLEPLNNARRHHTLPEAKEEDDDECKCCCVGKDSCTCSCTCSCHVMDEDEDSDDDDDEDEPNVKLIEKQSSQPQISESTLQIVQESLNKLFSDEIHQDNLLKAIFKKLRELEVEIKVPSLLSVLEKENIELPNLPRPSRNNEMIEALIYQCRVAKEDFSVPPSEELASFMDNALTSELDVNIAELPASIVNCIQPPKTPVAFLYPLLTPMSSALNMTLSSVLSALRSLPCLMDIEMALGWSVHYEVEFGAFIPFFQHHFPHIPLLRLPGPSYCKLLPTLNPSSIQLTTAIGDDIALHVVSILVKSREKCPWDLLEAAIVSVLKQVPSPCLVILDALRRIPHTSLLPIVAPTILKSLGAIVHNVPEKLWQACLTSDDYLRLGIIGTLTSVPLWKDYYESFLTKGNFPTGSATLPPAIASLTTKFQTSTTSQPPIQKIISHKNVVQSTPVIDSSECQALVNTIRKENFGIGLAVTPETQTFLQLQHQRLERALKRLSEELYATSTHFVLELIQNADDNTYNDTPEAKFHVSSDNITFYCNELGFQPKHIRALCDVGASTKSQGSSGYIGQKGIGFKSVFSVTHCPEIHSNGYHVRFNADPNHTLGPDHVNYILPYWIDTPSFKDQRGTYFHFPLHRQAQEQLQTTCALLSQIQPSILLFLNQLQSLEIKNDVLETTVHFQKRWISSDTVELQTETSSQQWFVSNRTLLAPKSNLRENVQEGAETKIQVAFPIYSADTITFPLQSVFAYLPLQSYGFRCILQADFEVPSSREAVLDSPWNQWLLLEFPALFVDAFVSLVQLHPHLIRLLPLVHDIQPPFQLMAQEIGIRLQQAACVQTTNGVWVAPISVIDPWDTISIDGDGAKLTPNEDQMWEFCQKHYLNHQFSSFLSPEMKRVLGIQPLCSTHLLQVASGLGAQKKKQSLEWYSSLILQLAHIAHRERALQSVTSLLKDIALFPIQASEGSWTLTTCKSTIFLPQDVLPTIPFASAIQLLVPDIVAVISKDPIALQFVLAVGVMPLQAKDVISHHLLPYLKTHNSKSDHAAVMGFILEYYSSRGDFNESLTMTIREGVKVITSRGHLVPLSQSQLYLPNPDTPTKPFDMMSIIDVNHYGAKSFAFFDTILNIPMFLSLKNGPNIPGLQVILAYISEAENAAIAKALLKYLDATWRVDHTLKLSDAVKILTKYAWIPAQLRSIAKLELPELTYLPLRHSTAVLQKFASIVTMDISNQALIDMLHIRRRLGCKDIINLLNQDAVLEEKEIIACYTELHSLDLTTSEKQELQNDFEMLPLIINDGKRYKSGQCVWKMQKDEKSFHGIIVLYDSFPKELKPFFLSIGIPQHPTMSNVLAAMELCPQGEIRRPLLDFIASHWQEALPFKALLDNMPLLTSIDGTLVSFSGSDLRWAKGIPTWFDAIDLKNPLVDISSPENESFESLVQAWPSHNLEAVIASEAEVWCRIVTEVCSNSEVQHEIKQSLVQDVLEIWMNSDIEVIPGLDNSAIFPNQARLFGNISDVRVLVEASNGSHVIPQLRHHSLLDLRYDAKLQKYLIELGMPTMEYTIAISNNSSTESTSLLDRIRSQFYQSRDQLPQPSTTVTIDNMLTALSCQIATDLHIEYKLEDKLALQQKVPIAYYNNQLYIEEPLNDYMLFLTLAKQLWESPELAASIANALFITSLQTHTQLSTAERLWSQIAIPDSRAKRKLEWATEQKGKRQRSSQSNVFQMEIPYDQGKLSTPRTLQLTDEMRLEIGRAGESYVANVLRESLGDKVEWVNEIKETGLPYDICIEHSSGGREYIEVKSTSTFDKMMFEMSVQELDFAGQQGSQYSIYRVFQVKPYAGPVVNCPIVKLRNPMTLLRQKKLKLSIAIEDSVMKVQ</sequence>
<dbReference type="InterPro" id="IPR052957">
    <property type="entry name" value="Auxin_embryo_med"/>
</dbReference>
<feature type="domain" description="Protein NO VEIN C-terminal" evidence="1">
    <location>
        <begin position="2057"/>
        <end position="2138"/>
    </location>
</feature>
<dbReference type="SUPFAM" id="SSF55874">
    <property type="entry name" value="ATPase domain of HSP90 chaperone/DNA topoisomerase II/histidine kinase"/>
    <property type="match status" value="1"/>
</dbReference>
<evidence type="ECO:0000259" key="1">
    <source>
        <dbReference type="Pfam" id="PF13020"/>
    </source>
</evidence>
<proteinExistence type="predicted"/>
<keyword evidence="3" id="KW-1185">Reference proteome</keyword>
<dbReference type="Pfam" id="PF13020">
    <property type="entry name" value="NOV_C"/>
    <property type="match status" value="1"/>
</dbReference>
<name>A0A1V9ZQG2_9STRA</name>
<keyword evidence="2" id="KW-0808">Transferase</keyword>
<organism evidence="2 3">
    <name type="scientific">Thraustotheca clavata</name>
    <dbReference type="NCBI Taxonomy" id="74557"/>
    <lineage>
        <taxon>Eukaryota</taxon>
        <taxon>Sar</taxon>
        <taxon>Stramenopiles</taxon>
        <taxon>Oomycota</taxon>
        <taxon>Saprolegniomycetes</taxon>
        <taxon>Saprolegniales</taxon>
        <taxon>Achlyaceae</taxon>
        <taxon>Thraustotheca</taxon>
    </lineage>
</organism>
<accession>A0A1V9ZQG2</accession>
<dbReference type="GO" id="GO:0008483">
    <property type="term" value="F:transaminase activity"/>
    <property type="evidence" value="ECO:0007669"/>
    <property type="project" value="UniProtKB-KW"/>
</dbReference>
<reference evidence="2 3" key="1">
    <citation type="journal article" date="2014" name="Genome Biol. Evol.">
        <title>The secreted proteins of Achlya hypogyna and Thraustotheca clavata identify the ancestral oomycete secretome and reveal gene acquisitions by horizontal gene transfer.</title>
        <authorList>
            <person name="Misner I."/>
            <person name="Blouin N."/>
            <person name="Leonard G."/>
            <person name="Richards T.A."/>
            <person name="Lane C.E."/>
        </authorList>
    </citation>
    <scope>NUCLEOTIDE SEQUENCE [LARGE SCALE GENOMIC DNA]</scope>
    <source>
        <strain evidence="2 3">ATCC 34112</strain>
    </source>
</reference>
<gene>
    <name evidence="2" type="ORF">THRCLA_06109</name>
</gene>